<organism evidence="3 4">
    <name type="scientific">Liquidambar formosana</name>
    <name type="common">Formosan gum</name>
    <dbReference type="NCBI Taxonomy" id="63359"/>
    <lineage>
        <taxon>Eukaryota</taxon>
        <taxon>Viridiplantae</taxon>
        <taxon>Streptophyta</taxon>
        <taxon>Embryophyta</taxon>
        <taxon>Tracheophyta</taxon>
        <taxon>Spermatophyta</taxon>
        <taxon>Magnoliopsida</taxon>
        <taxon>eudicotyledons</taxon>
        <taxon>Gunneridae</taxon>
        <taxon>Pentapetalae</taxon>
        <taxon>Saxifragales</taxon>
        <taxon>Altingiaceae</taxon>
        <taxon>Liquidambar</taxon>
    </lineage>
</organism>
<feature type="transmembrane region" description="Helical" evidence="1">
    <location>
        <begin position="234"/>
        <end position="254"/>
    </location>
</feature>
<gene>
    <name evidence="3" type="ORF">L1049_018466</name>
</gene>
<dbReference type="InterPro" id="IPR036397">
    <property type="entry name" value="RNaseH_sf"/>
</dbReference>
<dbReference type="Pfam" id="PF13456">
    <property type="entry name" value="RVT_3"/>
    <property type="match status" value="1"/>
</dbReference>
<dbReference type="GO" id="GO:0003676">
    <property type="term" value="F:nucleic acid binding"/>
    <property type="evidence" value="ECO:0007669"/>
    <property type="project" value="InterPro"/>
</dbReference>
<dbReference type="Proteomes" id="UP001415857">
    <property type="component" value="Unassembled WGS sequence"/>
</dbReference>
<sequence length="265" mass="30566">MEIWFSLDPHLPPTFFSQPLMSWLKTNLLDRRPLNAIPWNIIFSHTCWLLWLNHNKLVFTKQHIPHATLLNNCLCCAVEFLAIIGFPSTKRKDTVFYVSWSPPPLFWHKLNNDRSSLATLSLLVQEGLSWDHLSHWIVSFIRNIGLSTSVAAELWALRNGLLLAHNRGINKLQVEVDAQDVISLITSQYNDLHPYSAIIHDCRLLLRMDWKVTLTHTYQEANQCADKMAKKGHLMVAPLLFLIFPPLIITFFQMGPTVMDHTPLI</sequence>
<feature type="transmembrane region" description="Helical" evidence="1">
    <location>
        <begin position="64"/>
        <end position="86"/>
    </location>
</feature>
<feature type="domain" description="RNase H type-1" evidence="2">
    <location>
        <begin position="146"/>
        <end position="231"/>
    </location>
</feature>
<evidence type="ECO:0000313" key="4">
    <source>
        <dbReference type="Proteomes" id="UP001415857"/>
    </source>
</evidence>
<evidence type="ECO:0000313" key="3">
    <source>
        <dbReference type="EMBL" id="KAK9273656.1"/>
    </source>
</evidence>
<keyword evidence="1" id="KW-0472">Membrane</keyword>
<dbReference type="InterPro" id="IPR053151">
    <property type="entry name" value="RNase_H-like"/>
</dbReference>
<dbReference type="CDD" id="cd06222">
    <property type="entry name" value="RNase_H_like"/>
    <property type="match status" value="1"/>
</dbReference>
<dbReference type="SUPFAM" id="SSF53098">
    <property type="entry name" value="Ribonuclease H-like"/>
    <property type="match status" value="1"/>
</dbReference>
<proteinExistence type="predicted"/>
<dbReference type="InterPro" id="IPR002156">
    <property type="entry name" value="RNaseH_domain"/>
</dbReference>
<protein>
    <recommendedName>
        <fullName evidence="2">RNase H type-1 domain-containing protein</fullName>
    </recommendedName>
</protein>
<dbReference type="GO" id="GO:0004523">
    <property type="term" value="F:RNA-DNA hybrid ribonuclease activity"/>
    <property type="evidence" value="ECO:0007669"/>
    <property type="project" value="InterPro"/>
</dbReference>
<keyword evidence="1" id="KW-0812">Transmembrane</keyword>
<dbReference type="EMBL" id="JBBPBK010000012">
    <property type="protein sequence ID" value="KAK9273656.1"/>
    <property type="molecule type" value="Genomic_DNA"/>
</dbReference>
<evidence type="ECO:0000256" key="1">
    <source>
        <dbReference type="SAM" id="Phobius"/>
    </source>
</evidence>
<dbReference type="PANTHER" id="PTHR47723:SF19">
    <property type="entry name" value="POLYNUCLEOTIDYL TRANSFERASE, RIBONUCLEASE H-LIKE SUPERFAMILY PROTEIN"/>
    <property type="match status" value="1"/>
</dbReference>
<keyword evidence="1" id="KW-1133">Transmembrane helix</keyword>
<reference evidence="3 4" key="1">
    <citation type="journal article" date="2024" name="Plant J.">
        <title>Genome sequences and population genomics reveal climatic adaptation and genomic divergence between two closely related sweetgum species.</title>
        <authorList>
            <person name="Xu W.Q."/>
            <person name="Ren C.Q."/>
            <person name="Zhang X.Y."/>
            <person name="Comes H.P."/>
            <person name="Liu X.H."/>
            <person name="Li Y.G."/>
            <person name="Kettle C.J."/>
            <person name="Jalonen R."/>
            <person name="Gaisberger H."/>
            <person name="Ma Y.Z."/>
            <person name="Qiu Y.X."/>
        </authorList>
    </citation>
    <scope>NUCLEOTIDE SEQUENCE [LARGE SCALE GENOMIC DNA]</scope>
    <source>
        <strain evidence="3">Hangzhou</strain>
    </source>
</reference>
<dbReference type="AlphaFoldDB" id="A0AAP0WMZ1"/>
<dbReference type="PANTHER" id="PTHR47723">
    <property type="entry name" value="OS05G0353850 PROTEIN"/>
    <property type="match status" value="1"/>
</dbReference>
<accession>A0AAP0WMZ1</accession>
<dbReference type="InterPro" id="IPR044730">
    <property type="entry name" value="RNase_H-like_dom_plant"/>
</dbReference>
<comment type="caution">
    <text evidence="3">The sequence shown here is derived from an EMBL/GenBank/DDBJ whole genome shotgun (WGS) entry which is preliminary data.</text>
</comment>
<evidence type="ECO:0000259" key="2">
    <source>
        <dbReference type="Pfam" id="PF13456"/>
    </source>
</evidence>
<dbReference type="InterPro" id="IPR012337">
    <property type="entry name" value="RNaseH-like_sf"/>
</dbReference>
<keyword evidence="4" id="KW-1185">Reference proteome</keyword>
<name>A0AAP0WMZ1_LIQFO</name>
<dbReference type="Gene3D" id="3.30.420.10">
    <property type="entry name" value="Ribonuclease H-like superfamily/Ribonuclease H"/>
    <property type="match status" value="1"/>
</dbReference>